<feature type="signal peptide" evidence="5">
    <location>
        <begin position="1"/>
        <end position="17"/>
    </location>
</feature>
<evidence type="ECO:0000313" key="9">
    <source>
        <dbReference type="Proteomes" id="UP001190700"/>
    </source>
</evidence>
<evidence type="ECO:0000256" key="3">
    <source>
        <dbReference type="ARBA" id="ARBA00023295"/>
    </source>
</evidence>
<evidence type="ECO:0000256" key="1">
    <source>
        <dbReference type="ARBA" id="ARBA00005641"/>
    </source>
</evidence>
<dbReference type="Pfam" id="PF00150">
    <property type="entry name" value="Cellulase"/>
    <property type="match status" value="1"/>
</dbReference>
<dbReference type="Pfam" id="PF18564">
    <property type="entry name" value="Glyco_hydro_5_C"/>
    <property type="match status" value="1"/>
</dbReference>
<dbReference type="InterPro" id="IPR001547">
    <property type="entry name" value="Glyco_hydro_5"/>
</dbReference>
<evidence type="ECO:0000259" key="7">
    <source>
        <dbReference type="Pfam" id="PF18564"/>
    </source>
</evidence>
<dbReference type="PANTHER" id="PTHR31308">
    <property type="match status" value="1"/>
</dbReference>
<dbReference type="GO" id="GO:0004553">
    <property type="term" value="F:hydrolase activity, hydrolyzing O-glycosyl compounds"/>
    <property type="evidence" value="ECO:0007669"/>
    <property type="project" value="InterPro"/>
</dbReference>
<name>A0AAE0BJI1_9CHLO</name>
<keyword evidence="9" id="KW-1185">Reference proteome</keyword>
<dbReference type="GO" id="GO:1901136">
    <property type="term" value="P:carbohydrate derivative catabolic process"/>
    <property type="evidence" value="ECO:0007669"/>
    <property type="project" value="UniProtKB-ARBA"/>
</dbReference>
<dbReference type="Proteomes" id="UP001190700">
    <property type="component" value="Unassembled WGS sequence"/>
</dbReference>
<evidence type="ECO:0000313" key="8">
    <source>
        <dbReference type="EMBL" id="KAK3237149.1"/>
    </source>
</evidence>
<feature type="chain" id="PRO_5041972822" description="Endoglycoceramidase" evidence="5">
    <location>
        <begin position="18"/>
        <end position="534"/>
    </location>
</feature>
<dbReference type="Gene3D" id="3.20.20.80">
    <property type="entry name" value="Glycosidases"/>
    <property type="match status" value="1"/>
</dbReference>
<evidence type="ECO:0000256" key="5">
    <source>
        <dbReference type="SAM" id="SignalP"/>
    </source>
</evidence>
<keyword evidence="5" id="KW-0732">Signal</keyword>
<feature type="domain" description="Glycoside hydrolase family 5" evidence="6">
    <location>
        <begin position="75"/>
        <end position="346"/>
    </location>
</feature>
<dbReference type="InterPro" id="IPR052066">
    <property type="entry name" value="Glycosphingolipid_Hydrolases"/>
</dbReference>
<dbReference type="PANTHER" id="PTHR31308:SF3">
    <property type="entry name" value="ENDOGLYCOCERAMIDASE"/>
    <property type="match status" value="1"/>
</dbReference>
<evidence type="ECO:0000256" key="4">
    <source>
        <dbReference type="RuleBase" id="RU361153"/>
    </source>
</evidence>
<keyword evidence="2 4" id="KW-0378">Hydrolase</keyword>
<dbReference type="EMBL" id="LGRX02034693">
    <property type="protein sequence ID" value="KAK3237149.1"/>
    <property type="molecule type" value="Genomic_DNA"/>
</dbReference>
<keyword evidence="3 4" id="KW-0326">Glycosidase</keyword>
<reference evidence="8 9" key="1">
    <citation type="journal article" date="2015" name="Genome Biol. Evol.">
        <title>Comparative Genomics of a Bacterivorous Green Alga Reveals Evolutionary Causalities and Consequences of Phago-Mixotrophic Mode of Nutrition.</title>
        <authorList>
            <person name="Burns J.A."/>
            <person name="Paasch A."/>
            <person name="Narechania A."/>
            <person name="Kim E."/>
        </authorList>
    </citation>
    <scope>NUCLEOTIDE SEQUENCE [LARGE SCALE GENOMIC DNA]</scope>
    <source>
        <strain evidence="8 9">PLY_AMNH</strain>
    </source>
</reference>
<evidence type="ECO:0008006" key="10">
    <source>
        <dbReference type="Google" id="ProtNLM"/>
    </source>
</evidence>
<protein>
    <recommendedName>
        <fullName evidence="10">Endoglycoceramidase</fullName>
    </recommendedName>
</protein>
<dbReference type="InterPro" id="IPR013780">
    <property type="entry name" value="Glyco_hydro_b"/>
</dbReference>
<comment type="similarity">
    <text evidence="1 4">Belongs to the glycosyl hydrolase 5 (cellulase A) family.</text>
</comment>
<gene>
    <name evidence="8" type="ORF">CYMTET_52756</name>
</gene>
<dbReference type="GO" id="GO:0016042">
    <property type="term" value="P:lipid catabolic process"/>
    <property type="evidence" value="ECO:0007669"/>
    <property type="project" value="UniProtKB-ARBA"/>
</dbReference>
<evidence type="ECO:0000256" key="2">
    <source>
        <dbReference type="ARBA" id="ARBA00022801"/>
    </source>
</evidence>
<dbReference type="InterPro" id="IPR041036">
    <property type="entry name" value="GH5_C"/>
</dbReference>
<proteinExistence type="inferred from homology"/>
<sequence length="534" mass="59636">MSPFLLFCFAVLPILDASQTLQKVRLRPRETGERTFTDEDNREMFFHGVNAVVKGPPWIPVHDEFSTDLSLADRDFKIMKELGLNVLRLGTMWPGIEPVRGQYNETYLSVLKSISEKAAAYGIYTILDMHQDILSEKFCGEGIPEWAVKSDGGFHLFGSFPAPLAKPFNRTDARGFPVRQDCAKHQDWSSFSVAEDYTAACQALWKNVDGIGDAWAQMWGRVASIFKGSEHILGVELMNEPFAGDFYHNPLIMVPYPFPRNADKINMQPVYDKLNTAIRAEDAERLVFFAGVTWDDFGVGFDHPPGGTDFADRSVVAYHYYVPPQMNAPHDAFQFKQQQKAARRLRTGSMLTETCFSTNDHSAALCGQLFTEPGGIADRADAALQSWVAWEWKSFCRETAETLAGESQWAAWGACKTGYGPAWNATTQEPPDLAGYARTYARAVAGNTTSMFFNVTDKAFKLVFKIDTHAQSPTEIFVSSEHHYPKGLQVFVSPPTAATASYDQAQNSNKVLVRHNSDATYGQEVTVKIIKSFV</sequence>
<accession>A0AAE0BJI1</accession>
<feature type="domain" description="Glycoside hydrolase family 5 C-terminal" evidence="7">
    <location>
        <begin position="438"/>
        <end position="529"/>
    </location>
</feature>
<dbReference type="SUPFAM" id="SSF51445">
    <property type="entry name" value="(Trans)glycosidases"/>
    <property type="match status" value="1"/>
</dbReference>
<comment type="caution">
    <text evidence="8">The sequence shown here is derived from an EMBL/GenBank/DDBJ whole genome shotgun (WGS) entry which is preliminary data.</text>
</comment>
<dbReference type="GO" id="GO:0000272">
    <property type="term" value="P:polysaccharide catabolic process"/>
    <property type="evidence" value="ECO:0007669"/>
    <property type="project" value="InterPro"/>
</dbReference>
<organism evidence="8 9">
    <name type="scientific">Cymbomonas tetramitiformis</name>
    <dbReference type="NCBI Taxonomy" id="36881"/>
    <lineage>
        <taxon>Eukaryota</taxon>
        <taxon>Viridiplantae</taxon>
        <taxon>Chlorophyta</taxon>
        <taxon>Pyramimonadophyceae</taxon>
        <taxon>Pyramimonadales</taxon>
        <taxon>Pyramimonadaceae</taxon>
        <taxon>Cymbomonas</taxon>
    </lineage>
</organism>
<evidence type="ECO:0000259" key="6">
    <source>
        <dbReference type="Pfam" id="PF00150"/>
    </source>
</evidence>
<dbReference type="InterPro" id="IPR017853">
    <property type="entry name" value="GH"/>
</dbReference>
<dbReference type="Gene3D" id="2.60.40.1180">
    <property type="entry name" value="Golgi alpha-mannosidase II"/>
    <property type="match status" value="1"/>
</dbReference>
<dbReference type="AlphaFoldDB" id="A0AAE0BJI1"/>